<dbReference type="EMBL" id="KN832875">
    <property type="protein sequence ID" value="KIN01574.1"/>
    <property type="molecule type" value="Genomic_DNA"/>
</dbReference>
<evidence type="ECO:0000256" key="6">
    <source>
        <dbReference type="ARBA" id="ARBA00022989"/>
    </source>
</evidence>
<dbReference type="STRING" id="913774.A0A0C3CRB8"/>
<comment type="subcellular location">
    <subcellularLocation>
        <location evidence="9">Membrane</location>
        <topology evidence="9">Multi-pass membrane protein</topology>
    </subcellularLocation>
    <subcellularLocation>
        <location evidence="1">Mitochondrion inner membrane</location>
        <topology evidence="1">Multi-pass membrane protein</topology>
    </subcellularLocation>
</comment>
<dbReference type="HOGENOM" id="CLU_029282_3_0_1"/>
<keyword evidence="3 9" id="KW-0812">Transmembrane</keyword>
<keyword evidence="13" id="KW-1185">Reference proteome</keyword>
<accession>A0A0C3CRB8</accession>
<protein>
    <recommendedName>
        <fullName evidence="11">Membrane insertase YidC/Oxa/ALB C-terminal domain-containing protein</fullName>
    </recommendedName>
</protein>
<dbReference type="AlphaFoldDB" id="A0A0C3CRB8"/>
<evidence type="ECO:0000256" key="7">
    <source>
        <dbReference type="ARBA" id="ARBA00023128"/>
    </source>
</evidence>
<dbReference type="InterPro" id="IPR028055">
    <property type="entry name" value="YidC/Oxa/ALB_C"/>
</dbReference>
<comment type="similarity">
    <text evidence="2 9">Belongs to the OXA1/ALB3/YidC family.</text>
</comment>
<dbReference type="OrthoDB" id="2148490at2759"/>
<evidence type="ECO:0000256" key="1">
    <source>
        <dbReference type="ARBA" id="ARBA00004448"/>
    </source>
</evidence>
<feature type="non-terminal residue" evidence="12">
    <location>
        <position position="1"/>
    </location>
</feature>
<feature type="transmembrane region" description="Helical" evidence="10">
    <location>
        <begin position="164"/>
        <end position="183"/>
    </location>
</feature>
<evidence type="ECO:0000256" key="2">
    <source>
        <dbReference type="ARBA" id="ARBA00009877"/>
    </source>
</evidence>
<reference evidence="12 13" key="1">
    <citation type="submission" date="2014-04" db="EMBL/GenBank/DDBJ databases">
        <authorList>
            <consortium name="DOE Joint Genome Institute"/>
            <person name="Kuo A."/>
            <person name="Martino E."/>
            <person name="Perotto S."/>
            <person name="Kohler A."/>
            <person name="Nagy L.G."/>
            <person name="Floudas D."/>
            <person name="Copeland A."/>
            <person name="Barry K.W."/>
            <person name="Cichocki N."/>
            <person name="Veneault-Fourrey C."/>
            <person name="LaButti K."/>
            <person name="Lindquist E.A."/>
            <person name="Lipzen A."/>
            <person name="Lundell T."/>
            <person name="Morin E."/>
            <person name="Murat C."/>
            <person name="Sun H."/>
            <person name="Tunlid A."/>
            <person name="Henrissat B."/>
            <person name="Grigoriev I.V."/>
            <person name="Hibbett D.S."/>
            <person name="Martin F."/>
            <person name="Nordberg H.P."/>
            <person name="Cantor M.N."/>
            <person name="Hua S.X."/>
        </authorList>
    </citation>
    <scope>NUCLEOTIDE SEQUENCE [LARGE SCALE GENOMIC DNA]</scope>
    <source>
        <strain evidence="12 13">Zn</strain>
    </source>
</reference>
<name>A0A0C3CRB8_OIDMZ</name>
<feature type="non-terminal residue" evidence="12">
    <location>
        <position position="266"/>
    </location>
</feature>
<evidence type="ECO:0000256" key="5">
    <source>
        <dbReference type="ARBA" id="ARBA00022946"/>
    </source>
</evidence>
<keyword evidence="5" id="KW-0809">Transit peptide</keyword>
<feature type="domain" description="Membrane insertase YidC/Oxa/ALB C-terminal" evidence="11">
    <location>
        <begin position="49"/>
        <end position="239"/>
    </location>
</feature>
<evidence type="ECO:0000313" key="13">
    <source>
        <dbReference type="Proteomes" id="UP000054321"/>
    </source>
</evidence>
<keyword evidence="7" id="KW-0496">Mitochondrion</keyword>
<evidence type="ECO:0000256" key="9">
    <source>
        <dbReference type="RuleBase" id="RU003945"/>
    </source>
</evidence>
<keyword evidence="6 10" id="KW-1133">Transmembrane helix</keyword>
<feature type="transmembrane region" description="Helical" evidence="10">
    <location>
        <begin position="204"/>
        <end position="234"/>
    </location>
</feature>
<dbReference type="InterPro" id="IPR001708">
    <property type="entry name" value="YidC/ALB3/OXA1/COX18"/>
</dbReference>
<sequence length="266" mass="29015">ATEISTESLLDIPAHIGYLKSLGLDYGWGPTACMEWLLEHIHVYAGTPWWVSISLAAVAIRVVLFKSFINAADNAARMQAVKPITDPLTKKMMAARGDQVEVLQLRAEIQAINKRAGIKIWRSMVPMVQIFTGYGTFVLLRAMAKLPVPGMDSGGALWFHNLTIPDPYFILPVTTALALHWVLRKGGETASTTASPRAMKIMQVALPTVTLAVTGFMPAAVQISFLVSGILSLIQASLFRRPAFRSFFKMYPLPASNVSSTSTPSP</sequence>
<keyword evidence="8 10" id="KW-0472">Membrane</keyword>
<dbReference type="GO" id="GO:0005743">
    <property type="term" value="C:mitochondrial inner membrane"/>
    <property type="evidence" value="ECO:0007669"/>
    <property type="project" value="UniProtKB-SubCell"/>
</dbReference>
<dbReference type="Proteomes" id="UP000054321">
    <property type="component" value="Unassembled WGS sequence"/>
</dbReference>
<evidence type="ECO:0000259" key="11">
    <source>
        <dbReference type="Pfam" id="PF02096"/>
    </source>
</evidence>
<proteinExistence type="inferred from homology"/>
<evidence type="ECO:0000256" key="10">
    <source>
        <dbReference type="SAM" id="Phobius"/>
    </source>
</evidence>
<evidence type="ECO:0000256" key="8">
    <source>
        <dbReference type="ARBA" id="ARBA00023136"/>
    </source>
</evidence>
<dbReference type="PANTHER" id="PTHR12428:SF66">
    <property type="entry name" value="MITOCHONDRIAL INNER MEMBRANE PROTEIN OXA1L"/>
    <property type="match status" value="1"/>
</dbReference>
<dbReference type="PANTHER" id="PTHR12428">
    <property type="entry name" value="OXA1"/>
    <property type="match status" value="1"/>
</dbReference>
<dbReference type="CDD" id="cd20069">
    <property type="entry name" value="5TM_Oxa1-like"/>
    <property type="match status" value="1"/>
</dbReference>
<evidence type="ECO:0000256" key="3">
    <source>
        <dbReference type="ARBA" id="ARBA00022692"/>
    </source>
</evidence>
<dbReference type="GO" id="GO:0032979">
    <property type="term" value="P:protein insertion into mitochondrial inner membrane from matrix"/>
    <property type="evidence" value="ECO:0007669"/>
    <property type="project" value="TreeGrafter"/>
</dbReference>
<evidence type="ECO:0000313" key="12">
    <source>
        <dbReference type="EMBL" id="KIN01574.1"/>
    </source>
</evidence>
<dbReference type="InParanoid" id="A0A0C3CRB8"/>
<reference evidence="13" key="2">
    <citation type="submission" date="2015-01" db="EMBL/GenBank/DDBJ databases">
        <title>Evolutionary Origins and Diversification of the Mycorrhizal Mutualists.</title>
        <authorList>
            <consortium name="DOE Joint Genome Institute"/>
            <consortium name="Mycorrhizal Genomics Consortium"/>
            <person name="Kohler A."/>
            <person name="Kuo A."/>
            <person name="Nagy L.G."/>
            <person name="Floudas D."/>
            <person name="Copeland A."/>
            <person name="Barry K.W."/>
            <person name="Cichocki N."/>
            <person name="Veneault-Fourrey C."/>
            <person name="LaButti K."/>
            <person name="Lindquist E.A."/>
            <person name="Lipzen A."/>
            <person name="Lundell T."/>
            <person name="Morin E."/>
            <person name="Murat C."/>
            <person name="Riley R."/>
            <person name="Ohm R."/>
            <person name="Sun H."/>
            <person name="Tunlid A."/>
            <person name="Henrissat B."/>
            <person name="Grigoriev I.V."/>
            <person name="Hibbett D.S."/>
            <person name="Martin F."/>
        </authorList>
    </citation>
    <scope>NUCLEOTIDE SEQUENCE [LARGE SCALE GENOMIC DNA]</scope>
    <source>
        <strain evidence="13">Zn</strain>
    </source>
</reference>
<dbReference type="Pfam" id="PF02096">
    <property type="entry name" value="60KD_IMP"/>
    <property type="match status" value="1"/>
</dbReference>
<organism evidence="12 13">
    <name type="scientific">Oidiodendron maius (strain Zn)</name>
    <dbReference type="NCBI Taxonomy" id="913774"/>
    <lineage>
        <taxon>Eukaryota</taxon>
        <taxon>Fungi</taxon>
        <taxon>Dikarya</taxon>
        <taxon>Ascomycota</taxon>
        <taxon>Pezizomycotina</taxon>
        <taxon>Leotiomycetes</taxon>
        <taxon>Leotiomycetes incertae sedis</taxon>
        <taxon>Myxotrichaceae</taxon>
        <taxon>Oidiodendron</taxon>
    </lineage>
</organism>
<dbReference type="GO" id="GO:0032977">
    <property type="term" value="F:membrane insertase activity"/>
    <property type="evidence" value="ECO:0007669"/>
    <property type="project" value="InterPro"/>
</dbReference>
<feature type="transmembrane region" description="Helical" evidence="10">
    <location>
        <begin position="49"/>
        <end position="69"/>
    </location>
</feature>
<feature type="transmembrane region" description="Helical" evidence="10">
    <location>
        <begin position="124"/>
        <end position="144"/>
    </location>
</feature>
<evidence type="ECO:0000256" key="4">
    <source>
        <dbReference type="ARBA" id="ARBA00022792"/>
    </source>
</evidence>
<gene>
    <name evidence="12" type="ORF">OIDMADRAFT_65898</name>
</gene>
<keyword evidence="4" id="KW-0999">Mitochondrion inner membrane</keyword>
<dbReference type="FunCoup" id="A0A0C3CRB8">
    <property type="interactions" value="667"/>
</dbReference>